<organism evidence="2 3">
    <name type="scientific">Helianthus annuus</name>
    <name type="common">Common sunflower</name>
    <dbReference type="NCBI Taxonomy" id="4232"/>
    <lineage>
        <taxon>Eukaryota</taxon>
        <taxon>Viridiplantae</taxon>
        <taxon>Streptophyta</taxon>
        <taxon>Embryophyta</taxon>
        <taxon>Tracheophyta</taxon>
        <taxon>Spermatophyta</taxon>
        <taxon>Magnoliopsida</taxon>
        <taxon>eudicotyledons</taxon>
        <taxon>Gunneridae</taxon>
        <taxon>Pentapetalae</taxon>
        <taxon>asterids</taxon>
        <taxon>campanulids</taxon>
        <taxon>Asterales</taxon>
        <taxon>Asteraceae</taxon>
        <taxon>Asteroideae</taxon>
        <taxon>Heliantheae alliance</taxon>
        <taxon>Heliantheae</taxon>
        <taxon>Helianthus</taxon>
    </lineage>
</organism>
<dbReference type="InParanoid" id="A0A251UNR9"/>
<evidence type="ECO:0000313" key="3">
    <source>
        <dbReference type="Proteomes" id="UP000215914"/>
    </source>
</evidence>
<proteinExistence type="predicted"/>
<dbReference type="EMBL" id="CM007894">
    <property type="protein sequence ID" value="OTG24998.1"/>
    <property type="molecule type" value="Genomic_DNA"/>
</dbReference>
<dbReference type="Proteomes" id="UP000215914">
    <property type="component" value="Chromosome 5"/>
</dbReference>
<dbReference type="SUPFAM" id="SSF52490">
    <property type="entry name" value="Tubulin nucleotide-binding domain-like"/>
    <property type="match status" value="1"/>
</dbReference>
<keyword evidence="3" id="KW-1185">Reference proteome</keyword>
<name>A0A251UNR9_HELAN</name>
<feature type="compositionally biased region" description="Polar residues" evidence="1">
    <location>
        <begin position="14"/>
        <end position="27"/>
    </location>
</feature>
<dbReference type="InterPro" id="IPR036525">
    <property type="entry name" value="Tubulin/FtsZ_GTPase_sf"/>
</dbReference>
<feature type="region of interest" description="Disordered" evidence="1">
    <location>
        <begin position="12"/>
        <end position="54"/>
    </location>
</feature>
<protein>
    <submittedName>
        <fullName evidence="2">Putative tubulin</fullName>
    </submittedName>
</protein>
<accession>A0A251UNR9</accession>
<evidence type="ECO:0000256" key="1">
    <source>
        <dbReference type="SAM" id="MobiDB-lite"/>
    </source>
</evidence>
<sequence>MLNLYAFVRKDASDSNNNEGKSDTSSELGEPINLKALSDSNNDEGKSDTSSELGEPINLKVMGISVSSVCISVHIGQAGIQVGNSRWKLYCLEHCHYFFVTVCSDFDQRKHGGFNTLIPLRRGKEGRQATKKGQEYAGDMWQHCLLFCPC</sequence>
<gene>
    <name evidence="2" type="ORF">HannXRQ_Chr05g0142901</name>
</gene>
<dbReference type="Gene3D" id="3.40.50.1440">
    <property type="entry name" value="Tubulin/FtsZ, GTPase domain"/>
    <property type="match status" value="1"/>
</dbReference>
<evidence type="ECO:0000313" key="2">
    <source>
        <dbReference type="EMBL" id="OTG24998.1"/>
    </source>
</evidence>
<dbReference type="STRING" id="4232.A0A251UNR9"/>
<reference evidence="3" key="1">
    <citation type="journal article" date="2017" name="Nature">
        <title>The sunflower genome provides insights into oil metabolism, flowering and Asterid evolution.</title>
        <authorList>
            <person name="Badouin H."/>
            <person name="Gouzy J."/>
            <person name="Grassa C.J."/>
            <person name="Murat F."/>
            <person name="Staton S.E."/>
            <person name="Cottret L."/>
            <person name="Lelandais-Briere C."/>
            <person name="Owens G.L."/>
            <person name="Carrere S."/>
            <person name="Mayjonade B."/>
            <person name="Legrand L."/>
            <person name="Gill N."/>
            <person name="Kane N.C."/>
            <person name="Bowers J.E."/>
            <person name="Hubner S."/>
            <person name="Bellec A."/>
            <person name="Berard A."/>
            <person name="Berges H."/>
            <person name="Blanchet N."/>
            <person name="Boniface M.C."/>
            <person name="Brunel D."/>
            <person name="Catrice O."/>
            <person name="Chaidir N."/>
            <person name="Claudel C."/>
            <person name="Donnadieu C."/>
            <person name="Faraut T."/>
            <person name="Fievet G."/>
            <person name="Helmstetter N."/>
            <person name="King M."/>
            <person name="Knapp S.J."/>
            <person name="Lai Z."/>
            <person name="Le Paslier M.C."/>
            <person name="Lippi Y."/>
            <person name="Lorenzon L."/>
            <person name="Mandel J.R."/>
            <person name="Marage G."/>
            <person name="Marchand G."/>
            <person name="Marquand E."/>
            <person name="Bret-Mestries E."/>
            <person name="Morien E."/>
            <person name="Nambeesan S."/>
            <person name="Nguyen T."/>
            <person name="Pegot-Espagnet P."/>
            <person name="Pouilly N."/>
            <person name="Raftis F."/>
            <person name="Sallet E."/>
            <person name="Schiex T."/>
            <person name="Thomas J."/>
            <person name="Vandecasteele C."/>
            <person name="Vares D."/>
            <person name="Vear F."/>
            <person name="Vautrin S."/>
            <person name="Crespi M."/>
            <person name="Mangin B."/>
            <person name="Burke J.M."/>
            <person name="Salse J."/>
            <person name="Munos S."/>
            <person name="Vincourt P."/>
            <person name="Rieseberg L.H."/>
            <person name="Langlade N.B."/>
        </authorList>
    </citation>
    <scope>NUCLEOTIDE SEQUENCE [LARGE SCALE GENOMIC DNA]</scope>
    <source>
        <strain evidence="3">cv. SF193</strain>
    </source>
</reference>
<dbReference type="AlphaFoldDB" id="A0A251UNR9"/>